<keyword evidence="1" id="KW-0813">Transport</keyword>
<evidence type="ECO:0000256" key="3">
    <source>
        <dbReference type="ARBA" id="ARBA00022692"/>
    </source>
</evidence>
<keyword evidence="8" id="KW-1015">Disulfide bond</keyword>
<evidence type="ECO:0000259" key="17">
    <source>
        <dbReference type="Pfam" id="PF02932"/>
    </source>
</evidence>
<dbReference type="InterPro" id="IPR006202">
    <property type="entry name" value="Neur_chan_lig-bd"/>
</dbReference>
<feature type="transmembrane region" description="Helical" evidence="15">
    <location>
        <begin position="809"/>
        <end position="828"/>
    </location>
</feature>
<proteinExistence type="predicted"/>
<evidence type="ECO:0000259" key="16">
    <source>
        <dbReference type="Pfam" id="PF02931"/>
    </source>
</evidence>
<dbReference type="PRINTS" id="PR00252">
    <property type="entry name" value="NRIONCHANNEL"/>
</dbReference>
<evidence type="ECO:0000256" key="7">
    <source>
        <dbReference type="ARBA" id="ARBA00023136"/>
    </source>
</evidence>
<evidence type="ECO:0000256" key="11">
    <source>
        <dbReference type="ARBA" id="ARBA00023286"/>
    </source>
</evidence>
<organism evidence="18 19">
    <name type="scientific">Macrostomum lignano</name>
    <dbReference type="NCBI Taxonomy" id="282301"/>
    <lineage>
        <taxon>Eukaryota</taxon>
        <taxon>Metazoa</taxon>
        <taxon>Spiralia</taxon>
        <taxon>Lophotrochozoa</taxon>
        <taxon>Platyhelminthes</taxon>
        <taxon>Rhabditophora</taxon>
        <taxon>Macrostomorpha</taxon>
        <taxon>Macrostomida</taxon>
        <taxon>Macrostomidae</taxon>
        <taxon>Macrostomum</taxon>
    </lineage>
</organism>
<dbReference type="InterPro" id="IPR006029">
    <property type="entry name" value="Neurotrans-gated_channel_TM"/>
</dbReference>
<dbReference type="InterPro" id="IPR036734">
    <property type="entry name" value="Neur_chan_lig-bd_sf"/>
</dbReference>
<dbReference type="InterPro" id="IPR036719">
    <property type="entry name" value="Neuro-gated_channel_TM_sf"/>
</dbReference>
<dbReference type="WBParaSite" id="maker-uti_cns_0011826-snap-gene-0.4-mRNA-1">
    <property type="protein sequence ID" value="maker-uti_cns_0011826-snap-gene-0.4-mRNA-1"/>
    <property type="gene ID" value="maker-uti_cns_0011826-snap-gene-0.4"/>
</dbReference>
<accession>A0A1I8ID49</accession>
<evidence type="ECO:0000256" key="13">
    <source>
        <dbReference type="ARBA" id="ARBA00034099"/>
    </source>
</evidence>
<comment type="subcellular location">
    <subcellularLocation>
        <location evidence="13">Synaptic cell membrane</location>
        <topology evidence="13">Multi-pass membrane protein</topology>
    </subcellularLocation>
</comment>
<keyword evidence="10" id="KW-0325">Glycoprotein</keyword>
<keyword evidence="11" id="KW-1071">Ligand-gated ion channel</keyword>
<keyword evidence="18" id="KW-1185">Reference proteome</keyword>
<keyword evidence="6" id="KW-0406">Ion transport</keyword>
<evidence type="ECO:0000256" key="2">
    <source>
        <dbReference type="ARBA" id="ARBA00022475"/>
    </source>
</evidence>
<dbReference type="AlphaFoldDB" id="A0A1I8ID49"/>
<evidence type="ECO:0000256" key="5">
    <source>
        <dbReference type="ARBA" id="ARBA00023018"/>
    </source>
</evidence>
<keyword evidence="7 15" id="KW-0472">Membrane</keyword>
<keyword evidence="3 15" id="KW-0812">Transmembrane</keyword>
<reference evidence="19" key="1">
    <citation type="submission" date="2016-11" db="UniProtKB">
        <authorList>
            <consortium name="WormBaseParasite"/>
        </authorList>
    </citation>
    <scope>IDENTIFICATION</scope>
</reference>
<feature type="transmembrane region" description="Helical" evidence="15">
    <location>
        <begin position="870"/>
        <end position="893"/>
    </location>
</feature>
<name>A0A1I8ID49_9PLAT</name>
<feature type="transmembrane region" description="Helical" evidence="15">
    <location>
        <begin position="913"/>
        <end position="929"/>
    </location>
</feature>
<dbReference type="SUPFAM" id="SSF63712">
    <property type="entry name" value="Nicotinic receptor ligand binding domain-like"/>
    <property type="match status" value="2"/>
</dbReference>
<dbReference type="InterPro" id="IPR006201">
    <property type="entry name" value="Neur_channel"/>
</dbReference>
<dbReference type="GO" id="GO:0004888">
    <property type="term" value="F:transmembrane signaling receptor activity"/>
    <property type="evidence" value="ECO:0007669"/>
    <property type="project" value="InterPro"/>
</dbReference>
<dbReference type="Pfam" id="PF02932">
    <property type="entry name" value="Neur_chan_memb"/>
    <property type="match status" value="1"/>
</dbReference>
<dbReference type="PRINTS" id="PR00254">
    <property type="entry name" value="NICOTINICR"/>
</dbReference>
<dbReference type="Gene3D" id="1.20.58.390">
    <property type="entry name" value="Neurotransmitter-gated ion-channel transmembrane domain"/>
    <property type="match status" value="2"/>
</dbReference>
<evidence type="ECO:0000313" key="18">
    <source>
        <dbReference type="Proteomes" id="UP000095280"/>
    </source>
</evidence>
<dbReference type="GO" id="GO:0045211">
    <property type="term" value="C:postsynaptic membrane"/>
    <property type="evidence" value="ECO:0007669"/>
    <property type="project" value="InterPro"/>
</dbReference>
<protein>
    <submittedName>
        <fullName evidence="19">Neur_chan_LBD domain-containing protein</fullName>
    </submittedName>
</protein>
<sequence length="1047" mass="119100">LGLFKETHSQEDGRILGIFRRKSAICRRTAHTSLRRARMGSAHRRMARCIGAWLGAWRTSGHQLLDLEQLCTPRDFLTGVAGDGDDRVHARSLQQRLESVLSLRCSVNNDVIQEVLHSGQDTTRSSSILSVAADEVLARSRDLEDVLQLPTPVLDVYLLADMHRQRSQLKVAKAFCREDVEQLATLAPQSTTKLSIFRALPSRSSTRISSLPCTDRDHNGLASPKSTWQRPPSVDARESEGCWSSVPAGRESTRNCCRSCSHHVHIRCISSPGDLLPLEEEQVQQQVAAHRCKRENVLLLLNTHRWSATLSGFILENKQPSEEKAIGELLEAKSESRLYREDSSTAALHTEDFAISEKSFKLHWIVHAEQTKLPIGRNREQSRTTTCLRELHTRLDWTQAIMKWQLALGLLLCAALVVAVPTQEEKAMAERVLEETLSNIDESSMSEEKALDLKKKIFRTKIIGNACQQEVSWFLRRAEPFHSDQSRHLIHTDASCSIQMSSAFSSDMLDSSMLDRVSSSTRSAMAFSSWVGTATTRAAHSKTFGSRVSTDEQELLSYLMADYDSASRPTINAAKTVEVRFQIALVQISQLDEVNQVLTTNVWLEQEWHDERLHWSPENYSGLAVLRVPCQKLWLPDIVLYNREAVPGSAAGQAEAVKAWAEFDTQWRAAKILRLIKSSANFVFPIRPEFANPCSNAKLHFIKLDLPDPPSCSADDFTTGYMQSKAMVDCNGTVFWPPPAKLRSTCKIDITYFPFDDQVREEVDFENYVQSGEWNLIRVDVERQETVYPISTVPYPDIKFHIVIQRRTLYYLFNIIFPCLWLTVLSLLSFWLPPDSGEKITLGITVLLAFSVFMLLIAENMPATSEFVPLIGIYLTVTMSTTSLSIVLTVFVLHLHHIGPNDKPVPRWLRRFLFKRLAPLLCMTSVARYQRKARRKRRELRQLDDSDQPAVDDITDEAEDELETATCTTTASTFRQQHQFRQSIRLDRHIRRLMRQQLDDEAAQLLISDWRTVAYVMDRLLFWLFLTAAFTSTLIILVVMPLFKKVL</sequence>
<keyword evidence="4 15" id="KW-1133">Transmembrane helix</keyword>
<feature type="transmembrane region" description="Helical" evidence="15">
    <location>
        <begin position="1020"/>
        <end position="1043"/>
    </location>
</feature>
<keyword evidence="5" id="KW-0770">Synapse</keyword>
<evidence type="ECO:0000256" key="6">
    <source>
        <dbReference type="ARBA" id="ARBA00023065"/>
    </source>
</evidence>
<keyword evidence="9" id="KW-0675">Receptor</keyword>
<evidence type="ECO:0000256" key="15">
    <source>
        <dbReference type="SAM" id="Phobius"/>
    </source>
</evidence>
<feature type="domain" description="Neurotransmitter-gated ion-channel transmembrane" evidence="17">
    <location>
        <begin position="815"/>
        <end position="1036"/>
    </location>
</feature>
<dbReference type="CDD" id="cd18997">
    <property type="entry name" value="LGIC_ECD_nAChR"/>
    <property type="match status" value="1"/>
</dbReference>
<feature type="domain" description="Neurotransmitter-gated ion-channel ligand-binding" evidence="16">
    <location>
        <begin position="552"/>
        <end position="645"/>
    </location>
</feature>
<dbReference type="SUPFAM" id="SSF90112">
    <property type="entry name" value="Neurotransmitter-gated ion-channel transmembrane pore"/>
    <property type="match status" value="1"/>
</dbReference>
<feature type="transmembrane region" description="Helical" evidence="15">
    <location>
        <begin position="404"/>
        <end position="422"/>
    </location>
</feature>
<dbReference type="GO" id="GO:0022848">
    <property type="term" value="F:acetylcholine-gated monoatomic cation-selective channel activity"/>
    <property type="evidence" value="ECO:0007669"/>
    <property type="project" value="InterPro"/>
</dbReference>
<dbReference type="InterPro" id="IPR038050">
    <property type="entry name" value="Neuro_actylchol_rec"/>
</dbReference>
<dbReference type="Gene3D" id="2.70.170.10">
    <property type="entry name" value="Neurotransmitter-gated ion-channel ligand-binding domain"/>
    <property type="match status" value="1"/>
</dbReference>
<dbReference type="FunFam" id="1.20.58.390:FF:000073">
    <property type="entry name" value="Neuronal acetylcholine receptor subunit alpha-9-II"/>
    <property type="match status" value="1"/>
</dbReference>
<dbReference type="Pfam" id="PF02931">
    <property type="entry name" value="Neur_chan_LBD"/>
    <property type="match status" value="2"/>
</dbReference>
<dbReference type="CDD" id="cd19051">
    <property type="entry name" value="LGIC_TM_cation"/>
    <property type="match status" value="1"/>
</dbReference>
<keyword evidence="12" id="KW-0407">Ion channel</keyword>
<evidence type="ECO:0000256" key="10">
    <source>
        <dbReference type="ARBA" id="ARBA00023180"/>
    </source>
</evidence>
<evidence type="ECO:0000256" key="1">
    <source>
        <dbReference type="ARBA" id="ARBA00022448"/>
    </source>
</evidence>
<evidence type="ECO:0000313" key="19">
    <source>
        <dbReference type="WBParaSite" id="maker-uti_cns_0011826-snap-gene-0.4-mRNA-1"/>
    </source>
</evidence>
<feature type="region of interest" description="Disordered" evidence="14">
    <location>
        <begin position="208"/>
        <end position="234"/>
    </location>
</feature>
<dbReference type="InterPro" id="IPR002394">
    <property type="entry name" value="Nicotinic_acetylcholine_rcpt"/>
</dbReference>
<evidence type="ECO:0000256" key="8">
    <source>
        <dbReference type="ARBA" id="ARBA00023157"/>
    </source>
</evidence>
<evidence type="ECO:0000256" key="12">
    <source>
        <dbReference type="ARBA" id="ARBA00023303"/>
    </source>
</evidence>
<feature type="transmembrane region" description="Helical" evidence="15">
    <location>
        <begin position="840"/>
        <end position="858"/>
    </location>
</feature>
<dbReference type="Proteomes" id="UP000095280">
    <property type="component" value="Unplaced"/>
</dbReference>
<dbReference type="PANTHER" id="PTHR18945">
    <property type="entry name" value="NEUROTRANSMITTER GATED ION CHANNEL"/>
    <property type="match status" value="1"/>
</dbReference>
<evidence type="ECO:0000256" key="4">
    <source>
        <dbReference type="ARBA" id="ARBA00022989"/>
    </source>
</evidence>
<evidence type="ECO:0000256" key="9">
    <source>
        <dbReference type="ARBA" id="ARBA00023170"/>
    </source>
</evidence>
<feature type="domain" description="Neurotransmitter-gated ion-channel ligand-binding" evidence="16">
    <location>
        <begin position="722"/>
        <end position="758"/>
    </location>
</feature>
<evidence type="ECO:0000256" key="14">
    <source>
        <dbReference type="SAM" id="MobiDB-lite"/>
    </source>
</evidence>
<keyword evidence="2" id="KW-1003">Cell membrane</keyword>